<dbReference type="EMBL" id="CM004466">
    <property type="protein sequence ID" value="OCU02581.1"/>
    <property type="molecule type" value="Genomic_DNA"/>
</dbReference>
<organism evidence="6 7">
    <name type="scientific">Xenopus laevis</name>
    <name type="common">African clawed frog</name>
    <dbReference type="NCBI Taxonomy" id="8355"/>
    <lineage>
        <taxon>Eukaryota</taxon>
        <taxon>Metazoa</taxon>
        <taxon>Chordata</taxon>
        <taxon>Craniata</taxon>
        <taxon>Vertebrata</taxon>
        <taxon>Euteleostomi</taxon>
        <taxon>Amphibia</taxon>
        <taxon>Batrachia</taxon>
        <taxon>Anura</taxon>
        <taxon>Pipoidea</taxon>
        <taxon>Pipidae</taxon>
        <taxon>Xenopodinae</taxon>
        <taxon>Xenopus</taxon>
        <taxon>Xenopus</taxon>
    </lineage>
</organism>
<dbReference type="PANTHER" id="PTHR45742">
    <property type="entry name" value="COMPLEMENT COMPONENT C6"/>
    <property type="match status" value="1"/>
</dbReference>
<dbReference type="GO" id="GO:0005576">
    <property type="term" value="C:extracellular region"/>
    <property type="evidence" value="ECO:0007669"/>
    <property type="project" value="UniProtKB-SubCell"/>
</dbReference>
<evidence type="ECO:0008006" key="8">
    <source>
        <dbReference type="Google" id="ProtNLM"/>
    </source>
</evidence>
<dbReference type="GO" id="GO:0006956">
    <property type="term" value="P:complement activation"/>
    <property type="evidence" value="ECO:0007669"/>
    <property type="project" value="TreeGrafter"/>
</dbReference>
<keyword evidence="3" id="KW-0204">Cytolysis</keyword>
<keyword evidence="5" id="KW-0175">Coiled coil</keyword>
<evidence type="ECO:0000256" key="1">
    <source>
        <dbReference type="ARBA" id="ARBA00004613"/>
    </source>
</evidence>
<evidence type="ECO:0000256" key="3">
    <source>
        <dbReference type="ARBA" id="ARBA00022852"/>
    </source>
</evidence>
<name>A0A974E3H3_XENLA</name>
<evidence type="ECO:0000313" key="6">
    <source>
        <dbReference type="EMBL" id="OCU02581.1"/>
    </source>
</evidence>
<dbReference type="GO" id="GO:0031640">
    <property type="term" value="P:killing of cells of another organism"/>
    <property type="evidence" value="ECO:0007669"/>
    <property type="project" value="UniProtKB-KW"/>
</dbReference>
<evidence type="ECO:0000256" key="4">
    <source>
        <dbReference type="ARBA" id="ARBA00023157"/>
    </source>
</evidence>
<comment type="subcellular location">
    <subcellularLocation>
        <location evidence="1">Secreted</location>
    </subcellularLocation>
</comment>
<keyword evidence="2" id="KW-0964">Secreted</keyword>
<gene>
    <name evidence="6" type="ORF">XELAEV_18008343mg</name>
</gene>
<sequence length="187" mass="20179">MNPGDIIHEILPLFCAEGALKIFCSGALASKVTPLILTLCSCNILSAHEISCFCLLQPSPIYSLIPTDIKGAQTKARNLERAIEEYIDEYSVCKCQPCQNGGKAMVIDGECICNCPLHYEGVACQNIKAEAFLEPKEPIDGGWGCWTVSPNCVNGDLTATRKCDNPVPQEGGKTCHGSQTKTIPCEK</sequence>
<dbReference type="AlphaFoldDB" id="A0A974E3H3"/>
<feature type="coiled-coil region" evidence="5">
    <location>
        <begin position="69"/>
        <end position="96"/>
    </location>
</feature>
<dbReference type="Proteomes" id="UP000694892">
    <property type="component" value="Chromosome 1L"/>
</dbReference>
<dbReference type="InterPro" id="IPR036383">
    <property type="entry name" value="TSP1_rpt_sf"/>
</dbReference>
<protein>
    <recommendedName>
        <fullName evidence="8">EGF-like domain-containing protein</fullName>
    </recommendedName>
</protein>
<dbReference type="Gene3D" id="2.10.25.10">
    <property type="entry name" value="Laminin"/>
    <property type="match status" value="1"/>
</dbReference>
<dbReference type="InterPro" id="IPR001862">
    <property type="entry name" value="MAC_perforin"/>
</dbReference>
<dbReference type="GO" id="GO:0005579">
    <property type="term" value="C:membrane attack complex"/>
    <property type="evidence" value="ECO:0007669"/>
    <property type="project" value="InterPro"/>
</dbReference>
<evidence type="ECO:0000256" key="5">
    <source>
        <dbReference type="SAM" id="Coils"/>
    </source>
</evidence>
<dbReference type="PRINTS" id="PR00764">
    <property type="entry name" value="COMPLEMENTC9"/>
</dbReference>
<evidence type="ECO:0000256" key="2">
    <source>
        <dbReference type="ARBA" id="ARBA00022525"/>
    </source>
</evidence>
<evidence type="ECO:0000313" key="7">
    <source>
        <dbReference type="Proteomes" id="UP000694892"/>
    </source>
</evidence>
<dbReference type="SUPFAM" id="SSF57196">
    <property type="entry name" value="EGF/Laminin"/>
    <property type="match status" value="1"/>
</dbReference>
<reference evidence="7" key="1">
    <citation type="journal article" date="2016" name="Nature">
        <title>Genome evolution in the allotetraploid frog Xenopus laevis.</title>
        <authorList>
            <person name="Session A.M."/>
            <person name="Uno Y."/>
            <person name="Kwon T."/>
            <person name="Chapman J.A."/>
            <person name="Toyoda A."/>
            <person name="Takahashi S."/>
            <person name="Fukui A."/>
            <person name="Hikosaka A."/>
            <person name="Suzuki A."/>
            <person name="Kondo M."/>
            <person name="van Heeringen S.J."/>
            <person name="Quigley I."/>
            <person name="Heinz S."/>
            <person name="Ogino H."/>
            <person name="Ochi H."/>
            <person name="Hellsten U."/>
            <person name="Lyons J.B."/>
            <person name="Simakov O."/>
            <person name="Putnam N."/>
            <person name="Stites J."/>
            <person name="Kuroki Y."/>
            <person name="Tanaka T."/>
            <person name="Michiue T."/>
            <person name="Watanabe M."/>
            <person name="Bogdanovic O."/>
            <person name="Lister R."/>
            <person name="Georgiou G."/>
            <person name="Paranjpe S.S."/>
            <person name="van Kruijsbergen I."/>
            <person name="Shu S."/>
            <person name="Carlson J."/>
            <person name="Kinoshita T."/>
            <person name="Ohta Y."/>
            <person name="Mawaribuchi S."/>
            <person name="Jenkins J."/>
            <person name="Grimwood J."/>
            <person name="Schmutz J."/>
            <person name="Mitros T."/>
            <person name="Mozaffari S.V."/>
            <person name="Suzuki Y."/>
            <person name="Haramoto Y."/>
            <person name="Yamamoto T.S."/>
            <person name="Takagi C."/>
            <person name="Heald R."/>
            <person name="Miller K."/>
            <person name="Haudenschild C."/>
            <person name="Kitzman J."/>
            <person name="Nakayama T."/>
            <person name="Izutsu Y."/>
            <person name="Robert J."/>
            <person name="Fortriede J."/>
            <person name="Burns K."/>
            <person name="Lotay V."/>
            <person name="Karimi K."/>
            <person name="Yasuoka Y."/>
            <person name="Dichmann D.S."/>
            <person name="Flajnik M.F."/>
            <person name="Houston D.W."/>
            <person name="Shendure J."/>
            <person name="DuPasquier L."/>
            <person name="Vize P.D."/>
            <person name="Zorn A.M."/>
            <person name="Ito M."/>
            <person name="Marcotte E.M."/>
            <person name="Wallingford J.B."/>
            <person name="Ito Y."/>
            <person name="Asashima M."/>
            <person name="Ueno N."/>
            <person name="Matsuda Y."/>
            <person name="Veenstra G.J."/>
            <person name="Fujiyama A."/>
            <person name="Harland R.M."/>
            <person name="Taira M."/>
            <person name="Rokhsar D.S."/>
        </authorList>
    </citation>
    <scope>NUCLEOTIDE SEQUENCE [LARGE SCALE GENOMIC DNA]</scope>
    <source>
        <strain evidence="7">J</strain>
    </source>
</reference>
<keyword evidence="4" id="KW-1015">Disulfide bond</keyword>
<dbReference type="PANTHER" id="PTHR45742:SF3">
    <property type="entry name" value="COMPLEMENT COMPONENT C9"/>
    <property type="match status" value="1"/>
</dbReference>
<accession>A0A974E3H3</accession>
<dbReference type="Gene3D" id="2.20.100.10">
    <property type="entry name" value="Thrombospondin type-1 (TSP1) repeat"/>
    <property type="match status" value="1"/>
</dbReference>
<proteinExistence type="predicted"/>